<comment type="caution">
    <text evidence="3">The sequence shown here is derived from an EMBL/GenBank/DDBJ whole genome shotgun (WGS) entry which is preliminary data.</text>
</comment>
<evidence type="ECO:0000256" key="1">
    <source>
        <dbReference type="SAM" id="MobiDB-lite"/>
    </source>
</evidence>
<feature type="region of interest" description="Disordered" evidence="1">
    <location>
        <begin position="95"/>
        <end position="114"/>
    </location>
</feature>
<name>A0A1Q9A2S6_9HYPH</name>
<organism evidence="3 4">
    <name type="scientific">Allorhizobium taibaishanense</name>
    <dbReference type="NCBI Taxonomy" id="887144"/>
    <lineage>
        <taxon>Bacteria</taxon>
        <taxon>Pseudomonadati</taxon>
        <taxon>Pseudomonadota</taxon>
        <taxon>Alphaproteobacteria</taxon>
        <taxon>Hyphomicrobiales</taxon>
        <taxon>Rhizobiaceae</taxon>
        <taxon>Rhizobium/Agrobacterium group</taxon>
        <taxon>Allorhizobium</taxon>
    </lineage>
</organism>
<gene>
    <name evidence="3" type="ORF">BJF91_17270</name>
    <name evidence="2" type="ORF">GGQ71_000074</name>
</gene>
<dbReference type="STRING" id="887144.BJF91_17270"/>
<dbReference type="Proteomes" id="UP000185598">
    <property type="component" value="Unassembled WGS sequence"/>
</dbReference>
<protein>
    <submittedName>
        <fullName evidence="3">Uncharacterized protein</fullName>
    </submittedName>
</protein>
<reference evidence="3 4" key="1">
    <citation type="submission" date="2016-09" db="EMBL/GenBank/DDBJ databases">
        <title>Rhizobium oryziradicis sp. nov., isolated from the root of rice.</title>
        <authorList>
            <person name="Zhao J."/>
            <person name="Zhang X."/>
        </authorList>
    </citation>
    <scope>NUCLEOTIDE SEQUENCE [LARGE SCALE GENOMIC DNA]</scope>
    <source>
        <strain evidence="3 4">14971</strain>
    </source>
</reference>
<proteinExistence type="predicted"/>
<dbReference type="EMBL" id="JACIED010000001">
    <property type="protein sequence ID" value="MBB4005838.1"/>
    <property type="molecule type" value="Genomic_DNA"/>
</dbReference>
<dbReference type="Proteomes" id="UP000544107">
    <property type="component" value="Unassembled WGS sequence"/>
</dbReference>
<evidence type="ECO:0000313" key="2">
    <source>
        <dbReference type="EMBL" id="MBB4005838.1"/>
    </source>
</evidence>
<evidence type="ECO:0000313" key="3">
    <source>
        <dbReference type="EMBL" id="OLP48884.1"/>
    </source>
</evidence>
<dbReference type="OrthoDB" id="7916611at2"/>
<dbReference type="RefSeq" id="WP_075614674.1">
    <property type="nucleotide sequence ID" value="NZ_JACIED010000001.1"/>
</dbReference>
<evidence type="ECO:0000313" key="5">
    <source>
        <dbReference type="Proteomes" id="UP000544107"/>
    </source>
</evidence>
<reference evidence="2 5" key="2">
    <citation type="submission" date="2020-08" db="EMBL/GenBank/DDBJ databases">
        <title>Genomic Encyclopedia of Type Strains, Phase IV (KMG-IV): sequencing the most valuable type-strain genomes for metagenomic binning, comparative biology and taxonomic classification.</title>
        <authorList>
            <person name="Goeker M."/>
        </authorList>
    </citation>
    <scope>NUCLEOTIDE SEQUENCE [LARGE SCALE GENOMIC DNA]</scope>
    <source>
        <strain evidence="2 5">DSM 100021</strain>
    </source>
</reference>
<dbReference type="AlphaFoldDB" id="A0A1Q9A2S6"/>
<dbReference type="EMBL" id="MKIN01000022">
    <property type="protein sequence ID" value="OLP48884.1"/>
    <property type="molecule type" value="Genomic_DNA"/>
</dbReference>
<evidence type="ECO:0000313" key="4">
    <source>
        <dbReference type="Proteomes" id="UP000185598"/>
    </source>
</evidence>
<keyword evidence="4" id="KW-1185">Reference proteome</keyword>
<sequence>MAIIRDPSVLIGSLEQGQLHKDLAEKIQETITKLQDLTGDNAKAKAKGSVTIKLDICVQDGRIEFDADVTTKTPKPPRRSTVYFLTEDAEISTVHPRQHDMFGGPNAVPTRETA</sequence>
<accession>A0A1Q9A2S6</accession>